<reference evidence="1" key="1">
    <citation type="journal article" date="2015" name="ISME J.">
        <title>Draft Genome Sequence of Streptomyces incarnatus NRRL8089, which Produces the Nucleoside Antibiotic Sinefungin.</title>
        <authorList>
            <person name="Oshima K."/>
            <person name="Hattori M."/>
            <person name="Shimizu H."/>
            <person name="Fukuda K."/>
            <person name="Nemoto M."/>
            <person name="Inagaki K."/>
            <person name="Tamura T."/>
        </authorList>
    </citation>
    <scope>NUCLEOTIDE SEQUENCE</scope>
    <source>
        <strain evidence="1">FACHB-1375</strain>
    </source>
</reference>
<reference evidence="1" key="2">
    <citation type="submission" date="2020-08" db="EMBL/GenBank/DDBJ databases">
        <authorList>
            <person name="Chen M."/>
            <person name="Teng W."/>
            <person name="Zhao L."/>
            <person name="Hu C."/>
            <person name="Zhou Y."/>
            <person name="Han B."/>
            <person name="Song L."/>
            <person name="Shu W."/>
        </authorList>
    </citation>
    <scope>NUCLEOTIDE SEQUENCE</scope>
    <source>
        <strain evidence="1">FACHB-1375</strain>
    </source>
</reference>
<dbReference type="Proteomes" id="UP000641646">
    <property type="component" value="Unassembled WGS sequence"/>
</dbReference>
<keyword evidence="2" id="KW-1185">Reference proteome</keyword>
<gene>
    <name evidence="1" type="ORF">H6G03_01595</name>
</gene>
<dbReference type="EMBL" id="JACJPW010000002">
    <property type="protein sequence ID" value="MBD2179815.1"/>
    <property type="molecule type" value="Genomic_DNA"/>
</dbReference>
<accession>A0A926V9X9</accession>
<evidence type="ECO:0000313" key="1">
    <source>
        <dbReference type="EMBL" id="MBD2179815.1"/>
    </source>
</evidence>
<comment type="caution">
    <text evidence="1">The sequence shown here is derived from an EMBL/GenBank/DDBJ whole genome shotgun (WGS) entry which is preliminary data.</text>
</comment>
<evidence type="ECO:0000313" key="2">
    <source>
        <dbReference type="Proteomes" id="UP000641646"/>
    </source>
</evidence>
<name>A0A926V9X9_9CYAN</name>
<dbReference type="RefSeq" id="WP_190461383.1">
    <property type="nucleotide sequence ID" value="NZ_JACJPW010000002.1"/>
</dbReference>
<proteinExistence type="predicted"/>
<dbReference type="AlphaFoldDB" id="A0A926V9X9"/>
<protein>
    <submittedName>
        <fullName evidence="1">Uncharacterized protein</fullName>
    </submittedName>
</protein>
<organism evidence="1 2">
    <name type="scientific">Aerosakkonema funiforme FACHB-1375</name>
    <dbReference type="NCBI Taxonomy" id="2949571"/>
    <lineage>
        <taxon>Bacteria</taxon>
        <taxon>Bacillati</taxon>
        <taxon>Cyanobacteriota</taxon>
        <taxon>Cyanophyceae</taxon>
        <taxon>Oscillatoriophycideae</taxon>
        <taxon>Aerosakkonematales</taxon>
        <taxon>Aerosakkonemataceae</taxon>
        <taxon>Aerosakkonema</taxon>
    </lineage>
</organism>
<sequence>MDGCEAYQIKPLTRFEISYKQIIKKHYRKDQRARDAFEELVDSYISQLQETPSSNDISDDEGFPKGEYSQDFEFRKIRFSLPGLRGQAKYGRLMYVVYKPKCFVYLMWIYTHEEFGGKNKTNKRPPDPDLKREFNLIKEDIEDNNNFEEDIEVGETEKD</sequence>